<name>A0A8J9TD81_PHATR</name>
<proteinExistence type="predicted"/>
<evidence type="ECO:0000313" key="5">
    <source>
        <dbReference type="EMBL" id="CAG9277139.1"/>
    </source>
</evidence>
<feature type="domain" description="Cyclin C-terminal" evidence="4">
    <location>
        <begin position="58"/>
        <end position="121"/>
    </location>
</feature>
<feature type="domain" description="Cyclin N-terminal" evidence="3">
    <location>
        <begin position="4"/>
        <end position="55"/>
    </location>
</feature>
<feature type="compositionally biased region" description="Low complexity" evidence="2">
    <location>
        <begin position="185"/>
        <end position="206"/>
    </location>
</feature>
<gene>
    <name evidence="5" type="ORF">PTTT1_LOCUS2908</name>
</gene>
<dbReference type="InterPro" id="IPR006671">
    <property type="entry name" value="Cyclin_N"/>
</dbReference>
<sequence>MALLTSLTTLQIAIKLHDSKKIKISTLANLSRGQFGPQDIEEMEWKIIMALNWKLHPPTQYAFVSHLLLFLPVETNSAVRKDLLELSRYLTELAICDSYFVAENNSTVAFAAVLNVMDEMNYTRLSAGTRERFLLVIRDSIGLQHRSPRVVAARQRLKTMFSASSGQRGVPSFASQQETNNENDSSSMAGNSMSSAGSNISSNNCSDGRYGHRTRANSFDSVGSCRYSPSPAHRRCVLTSVSPLAASHSRLSSSPMVAGVQ</sequence>
<dbReference type="EMBL" id="OU594942">
    <property type="protein sequence ID" value="CAG9277139.1"/>
    <property type="molecule type" value="Genomic_DNA"/>
</dbReference>
<feature type="compositionally biased region" description="Polar residues" evidence="2">
    <location>
        <begin position="162"/>
        <end position="184"/>
    </location>
</feature>
<reference evidence="5" key="1">
    <citation type="submission" date="2022-02" db="EMBL/GenBank/DDBJ databases">
        <authorList>
            <person name="Giguere J D."/>
        </authorList>
    </citation>
    <scope>NUCLEOTIDE SEQUENCE</scope>
    <source>
        <strain evidence="5">CCAP 1055/1</strain>
    </source>
</reference>
<dbReference type="Pfam" id="PF00134">
    <property type="entry name" value="Cyclin_N"/>
    <property type="match status" value="1"/>
</dbReference>
<dbReference type="SUPFAM" id="SSF47954">
    <property type="entry name" value="Cyclin-like"/>
    <property type="match status" value="1"/>
</dbReference>
<dbReference type="Proteomes" id="UP000836788">
    <property type="component" value="Chromosome 1"/>
</dbReference>
<evidence type="ECO:0000256" key="1">
    <source>
        <dbReference type="ARBA" id="ARBA00023127"/>
    </source>
</evidence>
<evidence type="ECO:0000259" key="3">
    <source>
        <dbReference type="Pfam" id="PF00134"/>
    </source>
</evidence>
<dbReference type="AlphaFoldDB" id="A0A8J9TD81"/>
<feature type="region of interest" description="Disordered" evidence="2">
    <location>
        <begin position="162"/>
        <end position="209"/>
    </location>
</feature>
<evidence type="ECO:0008006" key="6">
    <source>
        <dbReference type="Google" id="ProtNLM"/>
    </source>
</evidence>
<dbReference type="Gene3D" id="1.10.472.10">
    <property type="entry name" value="Cyclin-like"/>
    <property type="match status" value="2"/>
</dbReference>
<dbReference type="InterPro" id="IPR004367">
    <property type="entry name" value="Cyclin_C-dom"/>
</dbReference>
<evidence type="ECO:0000256" key="2">
    <source>
        <dbReference type="SAM" id="MobiDB-lite"/>
    </source>
</evidence>
<evidence type="ECO:0000259" key="4">
    <source>
        <dbReference type="Pfam" id="PF02984"/>
    </source>
</evidence>
<keyword evidence="1" id="KW-0195">Cyclin</keyword>
<dbReference type="Pfam" id="PF02984">
    <property type="entry name" value="Cyclin_C"/>
    <property type="match status" value="1"/>
</dbReference>
<organism evidence="5">
    <name type="scientific">Phaeodactylum tricornutum</name>
    <name type="common">Diatom</name>
    <dbReference type="NCBI Taxonomy" id="2850"/>
    <lineage>
        <taxon>Eukaryota</taxon>
        <taxon>Sar</taxon>
        <taxon>Stramenopiles</taxon>
        <taxon>Ochrophyta</taxon>
        <taxon>Bacillariophyta</taxon>
        <taxon>Bacillariophyceae</taxon>
        <taxon>Bacillariophycidae</taxon>
        <taxon>Naviculales</taxon>
        <taxon>Phaeodactylaceae</taxon>
        <taxon>Phaeodactylum</taxon>
    </lineage>
</organism>
<accession>A0A8J9TD81</accession>
<protein>
    <recommendedName>
        <fullName evidence="6">Cyclin C-terminal domain-containing protein</fullName>
    </recommendedName>
</protein>
<dbReference type="InterPro" id="IPR036915">
    <property type="entry name" value="Cyclin-like_sf"/>
</dbReference>